<dbReference type="PANTHER" id="PTHR21340:SF0">
    <property type="entry name" value="BIS(5'-NUCLEOSYL)-TETRAPHOSPHATASE [ASYMMETRICAL]"/>
    <property type="match status" value="1"/>
</dbReference>
<gene>
    <name evidence="7" type="ORF">A2994_01030</name>
</gene>
<comment type="caution">
    <text evidence="7">The sequence shown here is derived from an EMBL/GenBank/DDBJ whole genome shotgun (WGS) entry which is preliminary data.</text>
</comment>
<reference evidence="7 8" key="1">
    <citation type="journal article" date="2016" name="Nat. Commun.">
        <title>Thousands of microbial genomes shed light on interconnected biogeochemical processes in an aquifer system.</title>
        <authorList>
            <person name="Anantharaman K."/>
            <person name="Brown C.T."/>
            <person name="Hug L.A."/>
            <person name="Sharon I."/>
            <person name="Castelle C.J."/>
            <person name="Probst A.J."/>
            <person name="Thomas B.C."/>
            <person name="Singh A."/>
            <person name="Wilkins M.J."/>
            <person name="Karaoz U."/>
            <person name="Brodie E.L."/>
            <person name="Williams K.H."/>
            <person name="Hubbard S.S."/>
            <person name="Banfield J.F."/>
        </authorList>
    </citation>
    <scope>NUCLEOTIDE SEQUENCE [LARGE SCALE GENOMIC DNA]</scope>
</reference>
<evidence type="ECO:0000313" key="8">
    <source>
        <dbReference type="Proteomes" id="UP000179010"/>
    </source>
</evidence>
<sequence length="144" mass="16472">MEQHSFGVVPVQWIKGQLKFLLVRHNVGHWSFPKGHPEGNENEVESALRELREETGITNVELAPNWSATEKYQFISHQDKNTIHKTVKYFLGRVGDSAVKILEEELQDYRWVTPEEANKLITFPAARVVLSQAMAYLEQNPASA</sequence>
<dbReference type="GO" id="GO:0000166">
    <property type="term" value="F:nucleotide binding"/>
    <property type="evidence" value="ECO:0007669"/>
    <property type="project" value="UniProtKB-KW"/>
</dbReference>
<evidence type="ECO:0000256" key="4">
    <source>
        <dbReference type="ARBA" id="ARBA00022801"/>
    </source>
</evidence>
<evidence type="ECO:0000259" key="6">
    <source>
        <dbReference type="PROSITE" id="PS51462"/>
    </source>
</evidence>
<dbReference type="PROSITE" id="PS51462">
    <property type="entry name" value="NUDIX"/>
    <property type="match status" value="1"/>
</dbReference>
<evidence type="ECO:0000256" key="1">
    <source>
        <dbReference type="ARBA" id="ARBA00005582"/>
    </source>
</evidence>
<dbReference type="InterPro" id="IPR051325">
    <property type="entry name" value="Nudix_hydrolase_domain"/>
</dbReference>
<evidence type="ECO:0000256" key="5">
    <source>
        <dbReference type="ARBA" id="ARBA00032644"/>
    </source>
</evidence>
<protein>
    <recommendedName>
        <fullName evidence="2">Bis(5'-nucleosyl)-tetraphosphatase [asymmetrical]</fullName>
    </recommendedName>
    <alternativeName>
        <fullName evidence="5">Diadenosine 5',5'''-P1,P4-tetraphosphate asymmetrical hydrolase</fullName>
    </alternativeName>
</protein>
<name>A0A1F4PPK1_UNCK3</name>
<dbReference type="Pfam" id="PF00293">
    <property type="entry name" value="NUDIX"/>
    <property type="match status" value="1"/>
</dbReference>
<dbReference type="AlphaFoldDB" id="A0A1F4PPK1"/>
<dbReference type="STRING" id="1798539.A2994_01030"/>
<evidence type="ECO:0000256" key="2">
    <source>
        <dbReference type="ARBA" id="ARBA00018911"/>
    </source>
</evidence>
<dbReference type="Gene3D" id="3.90.79.10">
    <property type="entry name" value="Nucleoside Triphosphate Pyrophosphohydrolase"/>
    <property type="match status" value="1"/>
</dbReference>
<dbReference type="GO" id="GO:0006167">
    <property type="term" value="P:AMP biosynthetic process"/>
    <property type="evidence" value="ECO:0007669"/>
    <property type="project" value="TreeGrafter"/>
</dbReference>
<dbReference type="InterPro" id="IPR015797">
    <property type="entry name" value="NUDIX_hydrolase-like_dom_sf"/>
</dbReference>
<accession>A0A1F4PPK1</accession>
<dbReference type="SUPFAM" id="SSF55811">
    <property type="entry name" value="Nudix"/>
    <property type="match status" value="1"/>
</dbReference>
<evidence type="ECO:0000256" key="3">
    <source>
        <dbReference type="ARBA" id="ARBA00022741"/>
    </source>
</evidence>
<dbReference type="Proteomes" id="UP000179010">
    <property type="component" value="Unassembled WGS sequence"/>
</dbReference>
<keyword evidence="3" id="KW-0547">Nucleotide-binding</keyword>
<dbReference type="EMBL" id="METE01000002">
    <property type="protein sequence ID" value="OGB85588.1"/>
    <property type="molecule type" value="Genomic_DNA"/>
</dbReference>
<feature type="domain" description="Nudix hydrolase" evidence="6">
    <location>
        <begin position="1"/>
        <end position="134"/>
    </location>
</feature>
<dbReference type="GO" id="GO:0006754">
    <property type="term" value="P:ATP biosynthetic process"/>
    <property type="evidence" value="ECO:0007669"/>
    <property type="project" value="TreeGrafter"/>
</dbReference>
<organism evidence="7 8">
    <name type="scientific">candidate division Kazan bacterium RIFCSPLOWO2_01_FULL_48_13</name>
    <dbReference type="NCBI Taxonomy" id="1798539"/>
    <lineage>
        <taxon>Bacteria</taxon>
        <taxon>Bacteria division Kazan-3B-28</taxon>
    </lineage>
</organism>
<dbReference type="InterPro" id="IPR003565">
    <property type="entry name" value="Tetra_PHTase"/>
</dbReference>
<proteinExistence type="inferred from homology"/>
<dbReference type="PANTHER" id="PTHR21340">
    <property type="entry name" value="DIADENOSINE 5,5-P1,P4-TETRAPHOSPHATE PYROPHOSPHOHYDROLASE MUTT"/>
    <property type="match status" value="1"/>
</dbReference>
<keyword evidence="4" id="KW-0378">Hydrolase</keyword>
<dbReference type="CDD" id="cd03428">
    <property type="entry name" value="NUDIX_Ap4A_Nudt2"/>
    <property type="match status" value="1"/>
</dbReference>
<dbReference type="InterPro" id="IPR000086">
    <property type="entry name" value="NUDIX_hydrolase_dom"/>
</dbReference>
<dbReference type="GO" id="GO:0004081">
    <property type="term" value="F:bis(5'-nucleosyl)-tetraphosphatase (asymmetrical) activity"/>
    <property type="evidence" value="ECO:0007669"/>
    <property type="project" value="TreeGrafter"/>
</dbReference>
<comment type="similarity">
    <text evidence="1">Belongs to the Nudix hydrolase family.</text>
</comment>
<evidence type="ECO:0000313" key="7">
    <source>
        <dbReference type="EMBL" id="OGB85588.1"/>
    </source>
</evidence>